<accession>A0A0G0HBV2</accession>
<evidence type="ECO:0000313" key="3">
    <source>
        <dbReference type="EMBL" id="KKQ36045.1"/>
    </source>
</evidence>
<dbReference type="InterPro" id="IPR053148">
    <property type="entry name" value="PD-DEXK-like_domain"/>
</dbReference>
<name>A0A0G0HBV2_9BACT</name>
<feature type="domain" description="YhcG N-terminal" evidence="2">
    <location>
        <begin position="16"/>
        <end position="152"/>
    </location>
</feature>
<dbReference type="EMBL" id="LBTH01000011">
    <property type="protein sequence ID" value="KKQ36045.1"/>
    <property type="molecule type" value="Genomic_DNA"/>
</dbReference>
<dbReference type="Gene3D" id="3.40.1350.10">
    <property type="match status" value="1"/>
</dbReference>
<proteinExistence type="predicted"/>
<dbReference type="AlphaFoldDB" id="A0A0G0HBV2"/>
<evidence type="ECO:0000259" key="2">
    <source>
        <dbReference type="Pfam" id="PF17761"/>
    </source>
</evidence>
<protein>
    <recommendedName>
        <fullName evidence="5">Cytoplasmic protein</fullName>
    </recommendedName>
</protein>
<dbReference type="Proteomes" id="UP000034852">
    <property type="component" value="Unassembled WGS sequence"/>
</dbReference>
<dbReference type="InterPro" id="IPR041527">
    <property type="entry name" value="YhcG_N"/>
</dbReference>
<reference evidence="3 4" key="1">
    <citation type="journal article" date="2015" name="Nature">
        <title>rRNA introns, odd ribosomes, and small enigmatic genomes across a large radiation of phyla.</title>
        <authorList>
            <person name="Brown C.T."/>
            <person name="Hug L.A."/>
            <person name="Thomas B.C."/>
            <person name="Sharon I."/>
            <person name="Castelle C.J."/>
            <person name="Singh A."/>
            <person name="Wilkins M.J."/>
            <person name="Williams K.H."/>
            <person name="Banfield J.F."/>
        </authorList>
    </citation>
    <scope>NUCLEOTIDE SEQUENCE [LARGE SCALE GENOMIC DNA]</scope>
</reference>
<gene>
    <name evidence="3" type="ORF">US52_C0011G0009</name>
</gene>
<evidence type="ECO:0000313" key="4">
    <source>
        <dbReference type="Proteomes" id="UP000034852"/>
    </source>
</evidence>
<dbReference type="Pfam" id="PF06250">
    <property type="entry name" value="YhcG_C"/>
    <property type="match status" value="1"/>
</dbReference>
<dbReference type="GO" id="GO:0003676">
    <property type="term" value="F:nucleic acid binding"/>
    <property type="evidence" value="ECO:0007669"/>
    <property type="project" value="InterPro"/>
</dbReference>
<sequence>MKDRVSEQSYLSTFQEIKKRVYEAQYKAFRDVNKQSISLYWDIGKMIVEKQRKEHWGSSVVEQLAKDLQAEFPGVKGFSTQNLWRMSEIYKKYVNNTILSSLMREIGWTQNISLLHKCRDQQAIEFYMRMTINRGWSVRTLEDRINNQEFEKWAINQTNFKDTLPRSLAVRGEVMLRDEYNLDFLEIADNAKERTIENKLMEHVDKFIKEMDGQLMFAGRQVKLNIGEEEFFIDLLFYHKKLRAYIIVELKIGKYKAEYAGKMALYLAGIEDTLVDKNYDNPTIGIILCQQKDRKVVETSLKVIARPVGVATYRTYEDNEKLPDDIGKYLPTKQQITNKLLTLVEND</sequence>
<evidence type="ECO:0008006" key="5">
    <source>
        <dbReference type="Google" id="ProtNLM"/>
    </source>
</evidence>
<organism evidence="3 4">
    <name type="scientific">candidate division WS6 bacterium GW2011_GWA2_37_6</name>
    <dbReference type="NCBI Taxonomy" id="1619087"/>
    <lineage>
        <taxon>Bacteria</taxon>
        <taxon>Candidatus Dojkabacteria</taxon>
    </lineage>
</organism>
<dbReference type="PANTHER" id="PTHR30547">
    <property type="entry name" value="UNCHARACTERIZED PROTEIN YHCG-RELATED"/>
    <property type="match status" value="1"/>
</dbReference>
<dbReference type="PANTHER" id="PTHR30547:SF0">
    <property type="entry name" value="BLR8175 PROTEIN"/>
    <property type="match status" value="1"/>
</dbReference>
<dbReference type="InterPro" id="IPR011856">
    <property type="entry name" value="tRNA_endonuc-like_dom_sf"/>
</dbReference>
<dbReference type="Pfam" id="PF17761">
    <property type="entry name" value="DUF1016_N"/>
    <property type="match status" value="1"/>
</dbReference>
<feature type="domain" description="YhcG PDDEXK nuclease" evidence="1">
    <location>
        <begin position="175"/>
        <end position="326"/>
    </location>
</feature>
<comment type="caution">
    <text evidence="3">The sequence shown here is derived from an EMBL/GenBank/DDBJ whole genome shotgun (WGS) entry which is preliminary data.</text>
</comment>
<dbReference type="InterPro" id="IPR009362">
    <property type="entry name" value="YhcG_C"/>
</dbReference>
<evidence type="ECO:0000259" key="1">
    <source>
        <dbReference type="Pfam" id="PF06250"/>
    </source>
</evidence>
<dbReference type="PATRIC" id="fig|1619087.5.peg.170"/>